<dbReference type="RefSeq" id="WP_116066339.1">
    <property type="nucleotide sequence ID" value="NZ_BONB01000053.1"/>
</dbReference>
<dbReference type="PROSITE" id="PS51318">
    <property type="entry name" value="TAT"/>
    <property type="match status" value="1"/>
</dbReference>
<keyword evidence="3" id="KW-0560">Oxidoreductase</keyword>
<gene>
    <name evidence="3" type="ORF">DFJ67_0481</name>
</gene>
<dbReference type="EMBL" id="QUMQ01000001">
    <property type="protein sequence ID" value="REF94543.1"/>
    <property type="molecule type" value="Genomic_DNA"/>
</dbReference>
<dbReference type="OrthoDB" id="9800887at2"/>
<reference evidence="3 4" key="1">
    <citation type="submission" date="2018-08" db="EMBL/GenBank/DDBJ databases">
        <title>Sequencing the genomes of 1000 actinobacteria strains.</title>
        <authorList>
            <person name="Klenk H.-P."/>
        </authorList>
    </citation>
    <scope>NUCLEOTIDE SEQUENCE [LARGE SCALE GENOMIC DNA]</scope>
    <source>
        <strain evidence="3 4">DSM 44099</strain>
    </source>
</reference>
<dbReference type="InterPro" id="IPR000627">
    <property type="entry name" value="Intradiol_dOase_C"/>
</dbReference>
<dbReference type="PANTHER" id="PTHR34315">
    <property type="match status" value="1"/>
</dbReference>
<keyword evidence="3" id="KW-0223">Dioxygenase</keyword>
<dbReference type="InterPro" id="IPR015889">
    <property type="entry name" value="Intradiol_dOase_core"/>
</dbReference>
<comment type="caution">
    <text evidence="3">The sequence shown here is derived from an EMBL/GenBank/DDBJ whole genome shotgun (WGS) entry which is preliminary data.</text>
</comment>
<feature type="domain" description="Intradiol ring-cleavage dioxygenases" evidence="2">
    <location>
        <begin position="109"/>
        <end position="187"/>
    </location>
</feature>
<dbReference type="InterPro" id="IPR006311">
    <property type="entry name" value="TAT_signal"/>
</dbReference>
<sequence length="275" mass="28225">MHQHDQGLSLDLPTLLNRRRVLGLLGIAGAATLAGCSGAATETAASPANATSDSPTGPGQAQTTTADGEIPEETAGPFPGDGSNGVNVLTESGIVRSDLTRSFGTGSATATGVPLKIALTVLDVAGSGTGQPLAGAAVYLWHCDQQGRYSLYSQGVEQENYLRGVQVADAAGKVTFTSIYPAAYDGRWPHIHFEVYATLEKATTASDKLRTSQLALPKDASAAVYATSGYEQSVRNLANTSLDSDMVFSDGYSLQLGTVTGAVASGLTVTLSVPV</sequence>
<dbReference type="GO" id="GO:0008199">
    <property type="term" value="F:ferric iron binding"/>
    <property type="evidence" value="ECO:0007669"/>
    <property type="project" value="InterPro"/>
</dbReference>
<dbReference type="Gene3D" id="2.60.130.10">
    <property type="entry name" value="Aromatic compound dioxygenase"/>
    <property type="match status" value="1"/>
</dbReference>
<evidence type="ECO:0000256" key="1">
    <source>
        <dbReference type="SAM" id="MobiDB-lite"/>
    </source>
</evidence>
<organism evidence="3 4">
    <name type="scientific">Asanoa ferruginea</name>
    <dbReference type="NCBI Taxonomy" id="53367"/>
    <lineage>
        <taxon>Bacteria</taxon>
        <taxon>Bacillati</taxon>
        <taxon>Actinomycetota</taxon>
        <taxon>Actinomycetes</taxon>
        <taxon>Micromonosporales</taxon>
        <taxon>Micromonosporaceae</taxon>
        <taxon>Asanoa</taxon>
    </lineage>
</organism>
<dbReference type="Proteomes" id="UP000256913">
    <property type="component" value="Unassembled WGS sequence"/>
</dbReference>
<feature type="compositionally biased region" description="Polar residues" evidence="1">
    <location>
        <begin position="53"/>
        <end position="66"/>
    </location>
</feature>
<feature type="region of interest" description="Disordered" evidence="1">
    <location>
        <begin position="45"/>
        <end position="87"/>
    </location>
</feature>
<keyword evidence="4" id="KW-1185">Reference proteome</keyword>
<evidence type="ECO:0000313" key="4">
    <source>
        <dbReference type="Proteomes" id="UP000256913"/>
    </source>
</evidence>
<dbReference type="Pfam" id="PF00775">
    <property type="entry name" value="Dioxygenase_C"/>
    <property type="match status" value="1"/>
</dbReference>
<accession>A0A3D9ZFD0</accession>
<proteinExistence type="predicted"/>
<dbReference type="PANTHER" id="PTHR34315:SF1">
    <property type="entry name" value="INTRADIOL RING-CLEAVAGE DIOXYGENASES DOMAIN-CONTAINING PROTEIN-RELATED"/>
    <property type="match status" value="1"/>
</dbReference>
<dbReference type="SUPFAM" id="SSF49482">
    <property type="entry name" value="Aromatic compound dioxygenase"/>
    <property type="match status" value="1"/>
</dbReference>
<dbReference type="GO" id="GO:0016702">
    <property type="term" value="F:oxidoreductase activity, acting on single donors with incorporation of molecular oxygen, incorporation of two atoms of oxygen"/>
    <property type="evidence" value="ECO:0007669"/>
    <property type="project" value="InterPro"/>
</dbReference>
<protein>
    <submittedName>
        <fullName evidence="3">Dioxygenase-like protein</fullName>
    </submittedName>
</protein>
<evidence type="ECO:0000259" key="2">
    <source>
        <dbReference type="Pfam" id="PF00775"/>
    </source>
</evidence>
<evidence type="ECO:0000313" key="3">
    <source>
        <dbReference type="EMBL" id="REF94543.1"/>
    </source>
</evidence>
<dbReference type="AlphaFoldDB" id="A0A3D9ZFD0"/>
<name>A0A3D9ZFD0_9ACTN</name>